<dbReference type="InterPro" id="IPR009008">
    <property type="entry name" value="Val/Leu/Ile-tRNA-synth_edit"/>
</dbReference>
<evidence type="ECO:0000256" key="6">
    <source>
        <dbReference type="SAM" id="MobiDB-lite"/>
    </source>
</evidence>
<feature type="region of interest" description="Disordered" evidence="6">
    <location>
        <begin position="824"/>
        <end position="888"/>
    </location>
</feature>
<dbReference type="Gene3D" id="1.10.730.20">
    <property type="match status" value="1"/>
</dbReference>
<feature type="region of interest" description="Disordered" evidence="6">
    <location>
        <begin position="2097"/>
        <end position="2176"/>
    </location>
</feature>
<dbReference type="GO" id="GO:0005829">
    <property type="term" value="C:cytosol"/>
    <property type="evidence" value="ECO:0007669"/>
    <property type="project" value="TreeGrafter"/>
</dbReference>
<feature type="domain" description="Methionyl/Valyl/Leucyl/Isoleucyl-tRNA synthetase anticodon-binding" evidence="9">
    <location>
        <begin position="1855"/>
        <end position="1946"/>
    </location>
</feature>
<feature type="domain" description="Aminoacyl-tRNA synthetase class Ia" evidence="8">
    <location>
        <begin position="683"/>
        <end position="1380"/>
    </location>
</feature>
<dbReference type="SUPFAM" id="SSF50677">
    <property type="entry name" value="ValRS/IleRS/LeuRS editing domain"/>
    <property type="match status" value="2"/>
</dbReference>
<keyword evidence="5 10" id="KW-0030">Aminoacyl-tRNA synthetase</keyword>
<feature type="region of interest" description="Disordered" evidence="6">
    <location>
        <begin position="1750"/>
        <end position="1815"/>
    </location>
</feature>
<feature type="region of interest" description="Disordered" evidence="6">
    <location>
        <begin position="610"/>
        <end position="641"/>
    </location>
</feature>
<dbReference type="CDD" id="cd07960">
    <property type="entry name" value="Anticodon_Ia_Ile_BEm"/>
    <property type="match status" value="1"/>
</dbReference>
<feature type="region of interest" description="Disordered" evidence="6">
    <location>
        <begin position="312"/>
        <end position="389"/>
    </location>
</feature>
<evidence type="ECO:0000256" key="5">
    <source>
        <dbReference type="ARBA" id="ARBA00023146"/>
    </source>
</evidence>
<dbReference type="Pfam" id="PF08264">
    <property type="entry name" value="Anticodon_1"/>
    <property type="match status" value="1"/>
</dbReference>
<dbReference type="InterPro" id="IPR009080">
    <property type="entry name" value="tRNAsynth_Ia_anticodon-bd"/>
</dbReference>
<evidence type="ECO:0000259" key="9">
    <source>
        <dbReference type="Pfam" id="PF08264"/>
    </source>
</evidence>
<dbReference type="GO" id="GO:0005524">
    <property type="term" value="F:ATP binding"/>
    <property type="evidence" value="ECO:0007669"/>
    <property type="project" value="UniProtKB-KW"/>
</dbReference>
<dbReference type="InterPro" id="IPR002300">
    <property type="entry name" value="aa-tRNA-synth_Ia"/>
</dbReference>
<dbReference type="Gene3D" id="3.40.50.620">
    <property type="entry name" value="HUPs"/>
    <property type="match status" value="2"/>
</dbReference>
<keyword evidence="1 10" id="KW-0436">Ligase</keyword>
<feature type="compositionally biased region" description="Basic and acidic residues" evidence="6">
    <location>
        <begin position="1101"/>
        <end position="1118"/>
    </location>
</feature>
<keyword evidence="3" id="KW-0067">ATP-binding</keyword>
<feature type="region of interest" description="Disordered" evidence="6">
    <location>
        <begin position="1384"/>
        <end position="1415"/>
    </location>
</feature>
<feature type="compositionally biased region" description="Basic and acidic residues" evidence="6">
    <location>
        <begin position="2288"/>
        <end position="2304"/>
    </location>
</feature>
<dbReference type="PANTHER" id="PTHR42765:SF1">
    <property type="entry name" value="ISOLEUCINE--TRNA LIGASE, MITOCHONDRIAL"/>
    <property type="match status" value="1"/>
</dbReference>
<feature type="compositionally biased region" description="Basic and acidic residues" evidence="6">
    <location>
        <begin position="338"/>
        <end position="369"/>
    </location>
</feature>
<evidence type="ECO:0000259" key="8">
    <source>
        <dbReference type="Pfam" id="PF00133"/>
    </source>
</evidence>
<dbReference type="GO" id="GO:0000049">
    <property type="term" value="F:tRNA binding"/>
    <property type="evidence" value="ECO:0007669"/>
    <property type="project" value="InterPro"/>
</dbReference>
<accession>A0A086JM19</accession>
<dbReference type="SUPFAM" id="SSF47323">
    <property type="entry name" value="Anticodon-binding domain of a subclass of class I aminoacyl-tRNA synthetases"/>
    <property type="match status" value="1"/>
</dbReference>
<name>A0A086JM19_TOXGO</name>
<evidence type="ECO:0000313" key="11">
    <source>
        <dbReference type="Proteomes" id="UP000028838"/>
    </source>
</evidence>
<feature type="compositionally biased region" description="Basic and acidic residues" evidence="6">
    <location>
        <begin position="1587"/>
        <end position="1605"/>
    </location>
</feature>
<feature type="compositionally biased region" description="Basic and acidic residues" evidence="6">
    <location>
        <begin position="1624"/>
        <end position="1637"/>
    </location>
</feature>
<feature type="region of interest" description="Disordered" evidence="6">
    <location>
        <begin position="477"/>
        <end position="514"/>
    </location>
</feature>
<evidence type="ECO:0000256" key="7">
    <source>
        <dbReference type="SAM" id="SignalP"/>
    </source>
</evidence>
<feature type="compositionally biased region" description="Acidic residues" evidence="6">
    <location>
        <begin position="1612"/>
        <end position="1623"/>
    </location>
</feature>
<evidence type="ECO:0000256" key="4">
    <source>
        <dbReference type="ARBA" id="ARBA00022917"/>
    </source>
</evidence>
<keyword evidence="7" id="KW-0732">Signal</keyword>
<evidence type="ECO:0000256" key="2">
    <source>
        <dbReference type="ARBA" id="ARBA00022741"/>
    </source>
</evidence>
<dbReference type="GO" id="GO:0006428">
    <property type="term" value="P:isoleucyl-tRNA aminoacylation"/>
    <property type="evidence" value="ECO:0007669"/>
    <property type="project" value="TreeGrafter"/>
</dbReference>
<dbReference type="OrthoDB" id="10264412at2759"/>
<dbReference type="PANTHER" id="PTHR42765">
    <property type="entry name" value="SOLEUCYL-TRNA SYNTHETASE"/>
    <property type="match status" value="1"/>
</dbReference>
<feature type="region of interest" description="Disordered" evidence="6">
    <location>
        <begin position="2407"/>
        <end position="2427"/>
    </location>
</feature>
<dbReference type="InterPro" id="IPR033708">
    <property type="entry name" value="Anticodon_Ile_BEm"/>
</dbReference>
<feature type="compositionally biased region" description="Basic and acidic residues" evidence="6">
    <location>
        <begin position="2139"/>
        <end position="2176"/>
    </location>
</feature>
<proteinExistence type="predicted"/>
<evidence type="ECO:0000256" key="1">
    <source>
        <dbReference type="ARBA" id="ARBA00022598"/>
    </source>
</evidence>
<evidence type="ECO:0000256" key="3">
    <source>
        <dbReference type="ARBA" id="ARBA00022840"/>
    </source>
</evidence>
<dbReference type="EC" id="6.1.1.5" evidence="10"/>
<feature type="compositionally biased region" description="Basic and acidic residues" evidence="6">
    <location>
        <begin position="2107"/>
        <end position="2123"/>
    </location>
</feature>
<feature type="domain" description="Aminoacyl-tRNA synthetase class Ia" evidence="8">
    <location>
        <begin position="1635"/>
        <end position="1746"/>
    </location>
</feature>
<dbReference type="GO" id="GO:0004822">
    <property type="term" value="F:isoleucine-tRNA ligase activity"/>
    <property type="evidence" value="ECO:0007669"/>
    <property type="project" value="UniProtKB-EC"/>
</dbReference>
<feature type="region of interest" description="Disordered" evidence="6">
    <location>
        <begin position="659"/>
        <end position="680"/>
    </location>
</feature>
<comment type="caution">
    <text evidence="10">The sequence shown here is derived from an EMBL/GenBank/DDBJ whole genome shotgun (WGS) entry which is preliminary data.</text>
</comment>
<gene>
    <name evidence="10" type="ORF">TGFOU_277030</name>
</gene>
<keyword evidence="4" id="KW-0648">Protein biosynthesis</keyword>
<dbReference type="InterPro" id="IPR013155">
    <property type="entry name" value="M/V/L/I-tRNA-synth_anticd-bd"/>
</dbReference>
<feature type="region of interest" description="Disordered" evidence="6">
    <location>
        <begin position="1493"/>
        <end position="1538"/>
    </location>
</feature>
<dbReference type="InterPro" id="IPR014729">
    <property type="entry name" value="Rossmann-like_a/b/a_fold"/>
</dbReference>
<feature type="region of interest" description="Disordered" evidence="6">
    <location>
        <begin position="1669"/>
        <end position="1711"/>
    </location>
</feature>
<feature type="region of interest" description="Disordered" evidence="6">
    <location>
        <begin position="2205"/>
        <end position="2308"/>
    </location>
</feature>
<reference evidence="10 11" key="1">
    <citation type="submission" date="2014-07" db="EMBL/GenBank/DDBJ databases">
        <authorList>
            <person name="Sibley D."/>
            <person name="Venepally P."/>
            <person name="Karamycheva S."/>
            <person name="Hadjithomas M."/>
            <person name="Khan A."/>
            <person name="Brunk B."/>
            <person name="Roos D."/>
            <person name="Caler E."/>
            <person name="Lorenzi H."/>
        </authorList>
    </citation>
    <scope>NUCLEOTIDE SEQUENCE [LARGE SCALE GENOMIC DNA]</scope>
    <source>
        <strain evidence="10 11">FOU</strain>
    </source>
</reference>
<feature type="compositionally biased region" description="Acidic residues" evidence="6">
    <location>
        <begin position="1493"/>
        <end position="1503"/>
    </location>
</feature>
<protein>
    <submittedName>
        <fullName evidence="10">Putative isoleucyl-tRNA synthetase</fullName>
        <ecNumber evidence="10">6.1.1.5</ecNumber>
    </submittedName>
</protein>
<feature type="chain" id="PRO_5001808242" evidence="7">
    <location>
        <begin position="43"/>
        <end position="2448"/>
    </location>
</feature>
<feature type="compositionally biased region" description="Polar residues" evidence="6">
    <location>
        <begin position="2040"/>
        <end position="2049"/>
    </location>
</feature>
<sequence length="2448" mass="269756">MAARLPSGWHRVSHCLSRKRPRHACVLLALHLLLAFQSLCESHTQPRGPYFSLPASTSFSSLFLRSKTLPSYACAGSEHDGDAPPKQLISAAWAAGNPAGAWSPGPAPAATGRTCKERGPPTDGEECVSSICNDQLRGMRERRHLPFLVSAGCRDVHHEAARSFGEASSKAKRANKRCALFSSLRCLFPLFLTSPSLSFQFSDLPTAASLCSRMSAERSQTRRETFFTAVRSCRLLWKSSNRLSDVAGHQLVLAARSNMPSSSPLLFAERNRRPVGRPQAATFALPFSLPLTAEDSRTLPQRTSQSPECLLGKCSQKRCGGGANPSRSLTKAAAHRGSPGEKLRNERASETLRRQGDEQERLKRLETPREPMGANSGSKDTKSQKAPFSDTVLLPVTKFRLKSNNLKTEEAVQRLWRSQQVYERLLRRLFLEQGRTDEEDGARQSGEESRDSRDSRDSHGCPCGLCTTLSFEERHQPSPLLPVGRRRPQESDAGTRETSCVDPSASEAPKPPVCASGRAAPPVYLLLDGPPYANGDAHMGHALNKSLKDFVTRFFLLRRRCIHMLPGWDCHGLPIELKATAQLRRGTEANAQLPSPANEENILVAEVEKRRRGAPEETTDSLSSTAAKRAEPATVDAPLQGCETRRSLREAPCSASSLGDVRCADSEQERRKEGETESCRQETIEKEIDVKAMRQQARRVAEEAIQAQKRDFQRFGVWAHWEKPYLTYDRNYEATELEMFRRMWRLGFVYEGVRPVFWSPSARTALADAEVEHLPRVSRSLYCALALDLSSTASHAKEKRNGDGRTEEDTREFLASAFPSFEPCEEWEGAQSAESREAKEARGSGPLCRSPIAAPEGGSGADETQKHLRKGRVEEKEENGVSLSDEAARTRHPTRIALLIWTTTPYTLPANHAVAVHGERPYALVEILKPLCGDATRGRIASVAAEVTPGPGARAPANAREEESVFSQELTEAVPRFPQASGASAVGAVHASESTDEVAASSAGASTSHNSARAQESEEDGKRTECEPPPTETCTREIWVVAEEAVERTMKALSISRFRKRETSPNGALQGRPCGADGLAETVRGDPKRIATDAPAEEAGDVTRDRVAESRDDACKQGTKDHSEETFFRVLGRISGKDLVGRRYAHPMLSHQKREVIRGDSLVREQKGTGVVHVAPGHGFDDFVLVRGLLGQQKRDDEAATKSTETELLDKSLATDPTTALRSQTSACSESLFPSPVDEAGKFTNDVGVDELRGLEVYGEGERRVIQLLQRSGVLVKEVPFPHLYPHDWRTKQPLICRTASQVFLRLDRIRDVALDRIKRVHFMPYSGQIPPTASLADIPCFPTSAYTRMRAALESRQGDWCLSRQRQWGLPLPFFRLQRGQAEPAAGYEPPRSGGESERVQGVAQSRDPSEEPLFGDIDTFEAIARKIREEGSDAWWTSAHPASWLPPQHRNLAASLSPVSDTFDIWFDAGCAWKPAREFLRCWMDATTQNGEDENATEAGDDADRARKERRETDWSQARDGGDACTSMKQRRKKEKEVDIKTIVVEGTDQHRGWFQALMLTHAAMTVRNADAQPRGALTRQASGDCEKTRESERQCPPKRSEEGPAGNQEGEDATEGEEEEGKTKTHAKETRETQEQPFDIVVTHGFVLDGKGRKMSKSLNNVFSPRLFFPPRSSLPTKKVPSVHRPSASLPSSSSSAPPASSGPCFASESAASSVSFPSLELPFYGADVLRLFIAASNYGRDLLLHVPESSGESPPSPSTSGAGHGASLSSSGSSLSSREETAPQGEAASRRASTRRTRENALKRSPAGTPLDQAASAYGKLRGSFRFLLGNLQDFLPHRDAICDDKLPFLDRALLRELQGLVDQTTQAYELFDFSRAVRGILAFLADPFSSFYLEVAKDRLYVSARDSFRRRSCQTVLAIVFLTLVKLVAPIVPHLAEEVFLRLPRALRDHLQRFAERGDTDCKRHRQGGVDATERNHGGNGEKRVEEKNGEKNAMGAASGAPDMVDCDREQQGEKTSFTSLFDTGWPRLQLRSASSWAPSLNSETESREVVFEERGAQRQALEDRRPPDTDEAVALWQTLVHIRRETNRLLEVPRRKNSRKRVTDRSPESARRERRPSETQFARRQGDTTTTEHTTRGKVAESAAEKAKEETKETPPKGQGRMEEEVRTRCDGRLRIATTDPLLYRRLLVFSSSSPLLHAAESDGRRAPQRESEKGQAEKRGTETKDTAGEESGGDRERASPAAREGYRGEEASGAKTVADQATTSRMLPMAGWEKAGSAKQSGDERGARRSPESDESPHVVPDVDDLRWMLQFSQVEVVLCQHECRSQVGEDDGEEQGEDREHEQAAAVLPFEASASGTVMLELFLASGKRCSRCWMRSPLVQGAQEAASFDCFAVAPSSASQTVSGDSGDGENDSSSPRLCPRCVEAIAANERKTETGGQS</sequence>
<organism evidence="10 11">
    <name type="scientific">Toxoplasma gondii FOU</name>
    <dbReference type="NCBI Taxonomy" id="943167"/>
    <lineage>
        <taxon>Eukaryota</taxon>
        <taxon>Sar</taxon>
        <taxon>Alveolata</taxon>
        <taxon>Apicomplexa</taxon>
        <taxon>Conoidasida</taxon>
        <taxon>Coccidia</taxon>
        <taxon>Eucoccidiorida</taxon>
        <taxon>Eimeriorina</taxon>
        <taxon>Sarcocystidae</taxon>
        <taxon>Toxoplasma</taxon>
    </lineage>
</organism>
<dbReference type="VEuPathDB" id="ToxoDB:TGFOU_277030"/>
<dbReference type="SUPFAM" id="SSF52374">
    <property type="entry name" value="Nucleotidylyl transferase"/>
    <property type="match status" value="1"/>
</dbReference>
<feature type="region of interest" description="Disordered" evidence="6">
    <location>
        <begin position="2040"/>
        <end position="2075"/>
    </location>
</feature>
<feature type="region of interest" description="Disordered" evidence="6">
    <location>
        <begin position="987"/>
        <end position="1031"/>
    </location>
</feature>
<dbReference type="Pfam" id="PF00133">
    <property type="entry name" value="tRNA-synt_1"/>
    <property type="match status" value="3"/>
</dbReference>
<feature type="compositionally biased region" description="Basic and acidic residues" evidence="6">
    <location>
        <begin position="2050"/>
        <end position="2074"/>
    </location>
</feature>
<feature type="region of interest" description="Disordered" evidence="6">
    <location>
        <begin position="1967"/>
        <end position="2009"/>
    </location>
</feature>
<feature type="compositionally biased region" description="Low complexity" evidence="6">
    <location>
        <begin position="1689"/>
        <end position="1711"/>
    </location>
</feature>
<feature type="compositionally biased region" description="Basic and acidic residues" evidence="6">
    <location>
        <begin position="2206"/>
        <end position="2259"/>
    </location>
</feature>
<feature type="compositionally biased region" description="Basic and acidic residues" evidence="6">
    <location>
        <begin position="662"/>
        <end position="680"/>
    </location>
</feature>
<feature type="compositionally biased region" description="Low complexity" evidence="6">
    <location>
        <begin position="1751"/>
        <end position="1780"/>
    </location>
</feature>
<keyword evidence="2" id="KW-0547">Nucleotide-binding</keyword>
<feature type="compositionally biased region" description="Polar residues" evidence="6">
    <location>
        <begin position="1003"/>
        <end position="1014"/>
    </location>
</feature>
<dbReference type="Proteomes" id="UP000028838">
    <property type="component" value="Unassembled WGS sequence"/>
</dbReference>
<feature type="domain" description="Aminoacyl-tRNA synthetase class Ia" evidence="8">
    <location>
        <begin position="522"/>
        <end position="586"/>
    </location>
</feature>
<feature type="compositionally biased region" description="Basic and acidic residues" evidence="6">
    <location>
        <begin position="1977"/>
        <end position="1996"/>
    </location>
</feature>
<dbReference type="EMBL" id="AEYH02002922">
    <property type="protein sequence ID" value="KFG33187.1"/>
    <property type="molecule type" value="Genomic_DNA"/>
</dbReference>
<dbReference type="GO" id="GO:0002161">
    <property type="term" value="F:aminoacyl-tRNA deacylase activity"/>
    <property type="evidence" value="ECO:0007669"/>
    <property type="project" value="InterPro"/>
</dbReference>
<feature type="region of interest" description="Disordered" evidence="6">
    <location>
        <begin position="436"/>
        <end position="459"/>
    </location>
</feature>
<feature type="region of interest" description="Disordered" evidence="6">
    <location>
        <begin position="1573"/>
        <end position="1640"/>
    </location>
</feature>
<feature type="compositionally biased region" description="Basic and acidic residues" evidence="6">
    <location>
        <begin position="863"/>
        <end position="879"/>
    </location>
</feature>
<evidence type="ECO:0000313" key="10">
    <source>
        <dbReference type="EMBL" id="KFG33187.1"/>
    </source>
</evidence>
<dbReference type="InterPro" id="IPR050081">
    <property type="entry name" value="Ile-tRNA_ligase"/>
</dbReference>
<feature type="signal peptide" evidence="7">
    <location>
        <begin position="1"/>
        <end position="42"/>
    </location>
</feature>
<feature type="region of interest" description="Disordered" evidence="6">
    <location>
        <begin position="1094"/>
        <end position="1118"/>
    </location>
</feature>
<feature type="compositionally biased region" description="Basic and acidic residues" evidence="6">
    <location>
        <begin position="1504"/>
        <end position="1516"/>
    </location>
</feature>
<dbReference type="Gene3D" id="3.90.740.10">
    <property type="entry name" value="Valyl/Leucyl/Isoleucyl-tRNA synthetase, editing domain"/>
    <property type="match status" value="1"/>
</dbReference>